<dbReference type="PANTHER" id="PTHR46033">
    <property type="entry name" value="PROTEIN MAIN-LIKE 2"/>
    <property type="match status" value="1"/>
</dbReference>
<name>A0AAE1YR25_9LAMI</name>
<protein>
    <submittedName>
        <fullName evidence="2">Protein MAIN-LIKE 1</fullName>
    </submittedName>
</protein>
<sequence>MGKSSENRGKEYRLYRFGVNESLEDDDPQVDRRAIRIPITLGDVLWITGLPIDSEPVIEDLKGVDFKSLSNELLRTDSCFKNGASISVTLLKEEFGNKEEAEISEPEDFARYLRALFLYVIGSVIVPSNSQDIHCCYLLFLRDIEKIKDYAWGAAMLAIVHRALEKVITNNNSIACNAHFLTMAILEYIPKAASLVLHNCNDISVDFVERDKANQPNEFPIFQGWHKNLLKPSRSRYPPKTVESWKYFFRTLTLGQIEKNPYGRLPPNYLPRPLSQQVQMERSLISILCMEKHDRKNKDKPLKGEKRNWKTVVHRPFVDVWEDRGRYRYIFVDVAAEEMLPMEWSGGDAENLASNRPSEVNSAKGAPPNQHYIRWTRLRQQVQSANIIPDRLRQRNAPR</sequence>
<reference evidence="2" key="1">
    <citation type="submission" date="2020-06" db="EMBL/GenBank/DDBJ databases">
        <authorList>
            <person name="Li T."/>
            <person name="Hu X."/>
            <person name="Zhang T."/>
            <person name="Song X."/>
            <person name="Zhang H."/>
            <person name="Dai N."/>
            <person name="Sheng W."/>
            <person name="Hou X."/>
            <person name="Wei L."/>
        </authorList>
    </citation>
    <scope>NUCLEOTIDE SEQUENCE</scope>
    <source>
        <strain evidence="2">3651</strain>
        <tissue evidence="2">Leaf</tissue>
    </source>
</reference>
<organism evidence="2 3">
    <name type="scientific">Sesamum alatum</name>
    <dbReference type="NCBI Taxonomy" id="300844"/>
    <lineage>
        <taxon>Eukaryota</taxon>
        <taxon>Viridiplantae</taxon>
        <taxon>Streptophyta</taxon>
        <taxon>Embryophyta</taxon>
        <taxon>Tracheophyta</taxon>
        <taxon>Spermatophyta</taxon>
        <taxon>Magnoliopsida</taxon>
        <taxon>eudicotyledons</taxon>
        <taxon>Gunneridae</taxon>
        <taxon>Pentapetalae</taxon>
        <taxon>asterids</taxon>
        <taxon>lamiids</taxon>
        <taxon>Lamiales</taxon>
        <taxon>Pedaliaceae</taxon>
        <taxon>Sesamum</taxon>
    </lineage>
</organism>
<accession>A0AAE1YR25</accession>
<keyword evidence="3" id="KW-1185">Reference proteome</keyword>
<proteinExistence type="predicted"/>
<evidence type="ECO:0000259" key="1">
    <source>
        <dbReference type="Pfam" id="PF10536"/>
    </source>
</evidence>
<dbReference type="Proteomes" id="UP001293254">
    <property type="component" value="Unassembled WGS sequence"/>
</dbReference>
<dbReference type="EMBL" id="JACGWO010000002">
    <property type="protein sequence ID" value="KAK4434785.1"/>
    <property type="molecule type" value="Genomic_DNA"/>
</dbReference>
<dbReference type="GO" id="GO:0010073">
    <property type="term" value="P:meristem maintenance"/>
    <property type="evidence" value="ECO:0007669"/>
    <property type="project" value="InterPro"/>
</dbReference>
<dbReference type="InterPro" id="IPR044824">
    <property type="entry name" value="MAIN-like"/>
</dbReference>
<evidence type="ECO:0000313" key="3">
    <source>
        <dbReference type="Proteomes" id="UP001293254"/>
    </source>
</evidence>
<gene>
    <name evidence="2" type="ORF">Salat_0641400</name>
</gene>
<evidence type="ECO:0000313" key="2">
    <source>
        <dbReference type="EMBL" id="KAK4434785.1"/>
    </source>
</evidence>
<comment type="caution">
    <text evidence="2">The sequence shown here is derived from an EMBL/GenBank/DDBJ whole genome shotgun (WGS) entry which is preliminary data.</text>
</comment>
<dbReference type="Pfam" id="PF10536">
    <property type="entry name" value="PMD"/>
    <property type="match status" value="1"/>
</dbReference>
<dbReference type="PANTHER" id="PTHR46033:SF17">
    <property type="entry name" value="AMINOTRANSFERASE-LIKE PLANT MOBILE DOMAIN-CONTAINING PROTEIN"/>
    <property type="match status" value="1"/>
</dbReference>
<feature type="domain" description="Aminotransferase-like plant mobile" evidence="1">
    <location>
        <begin position="39"/>
        <end position="293"/>
    </location>
</feature>
<dbReference type="AlphaFoldDB" id="A0AAE1YR25"/>
<dbReference type="InterPro" id="IPR019557">
    <property type="entry name" value="AminoTfrase-like_pln_mobile"/>
</dbReference>
<reference evidence="2" key="2">
    <citation type="journal article" date="2024" name="Plant">
        <title>Genomic evolution and insights into agronomic trait innovations of Sesamum species.</title>
        <authorList>
            <person name="Miao H."/>
            <person name="Wang L."/>
            <person name="Qu L."/>
            <person name="Liu H."/>
            <person name="Sun Y."/>
            <person name="Le M."/>
            <person name="Wang Q."/>
            <person name="Wei S."/>
            <person name="Zheng Y."/>
            <person name="Lin W."/>
            <person name="Duan Y."/>
            <person name="Cao H."/>
            <person name="Xiong S."/>
            <person name="Wang X."/>
            <person name="Wei L."/>
            <person name="Li C."/>
            <person name="Ma Q."/>
            <person name="Ju M."/>
            <person name="Zhao R."/>
            <person name="Li G."/>
            <person name="Mu C."/>
            <person name="Tian Q."/>
            <person name="Mei H."/>
            <person name="Zhang T."/>
            <person name="Gao T."/>
            <person name="Zhang H."/>
        </authorList>
    </citation>
    <scope>NUCLEOTIDE SEQUENCE</scope>
    <source>
        <strain evidence="2">3651</strain>
    </source>
</reference>